<dbReference type="EMBL" id="JADCTT010000015">
    <property type="protein sequence ID" value="KAF9744289.1"/>
    <property type="molecule type" value="Genomic_DNA"/>
</dbReference>
<evidence type="ECO:0000256" key="4">
    <source>
        <dbReference type="ARBA" id="ARBA00023125"/>
    </source>
</evidence>
<dbReference type="InterPro" id="IPR052360">
    <property type="entry name" value="Transcr_Regulatory_Proteins"/>
</dbReference>
<keyword evidence="6" id="KW-0539">Nucleus</keyword>
<keyword evidence="5" id="KW-0804">Transcription</keyword>
<dbReference type="PANTHER" id="PTHR36206:SF16">
    <property type="entry name" value="TRANSCRIPTION FACTOR DOMAIN-CONTAINING PROTEIN-RELATED"/>
    <property type="match status" value="1"/>
</dbReference>
<name>A0A8H7K6T9_BIOOC</name>
<dbReference type="GO" id="GO:0003677">
    <property type="term" value="F:DNA binding"/>
    <property type="evidence" value="ECO:0007669"/>
    <property type="project" value="UniProtKB-KW"/>
</dbReference>
<evidence type="ECO:0000256" key="7">
    <source>
        <dbReference type="SAM" id="MobiDB-lite"/>
    </source>
</evidence>
<keyword evidence="2" id="KW-0862">Zinc</keyword>
<feature type="region of interest" description="Disordered" evidence="7">
    <location>
        <begin position="307"/>
        <end position="329"/>
    </location>
</feature>
<sequence length="500" mass="57091">MSTVLGFFHLTPSIRHAVLAVSSLHESLIYDGWSLEKKLANKQIFALQQYNKAISIFQRQASHKNDNEPIVPLLLCILFVCMEFMQRKNAEALIHLRQGRQLLSTLVRSSHLPNGQLEMIRQHIAPIYMRSGLTSYLFGIDTVAVPKMVNSSLDLPAIFSSIQQARHAFYSILDDSLRWRFVYKSSQHLDPRIPTDFAYQTAYINKTPPTPQDIRAFELEQQTLLSRLSKWHTAFSLFKSTSSEESPSTPSMLLLQILYHTSTIWTSTAMSKNETDFDEHTERFGVLIPLCADYLEATKLGSRVAKDELSHEHKLRQPKGPVLGKRQRNTHPQESNLVFTFETGIVPTLFLIAAKCRHPKIRRAAISLLLTDEERYENLWKAKSFASIATRFVDIETKSAEEYRRRSVKQPFTPAGIVNSFCQLPQDSGSTIKDSCTRQETDSSDAQTYVFPTPTCANRSPKELQSTNHVFSAECCPINTCGRLNSHHRQAEFMWLTYRT</sequence>
<dbReference type="AlphaFoldDB" id="A0A8H7K6T9"/>
<keyword evidence="1" id="KW-0479">Metal-binding</keyword>
<keyword evidence="4" id="KW-0238">DNA-binding</keyword>
<evidence type="ECO:0000256" key="5">
    <source>
        <dbReference type="ARBA" id="ARBA00023163"/>
    </source>
</evidence>
<evidence type="ECO:0000256" key="3">
    <source>
        <dbReference type="ARBA" id="ARBA00023015"/>
    </source>
</evidence>
<dbReference type="Proteomes" id="UP000616885">
    <property type="component" value="Unassembled WGS sequence"/>
</dbReference>
<dbReference type="InterPro" id="IPR021858">
    <property type="entry name" value="Fun_TF"/>
</dbReference>
<evidence type="ECO:0000256" key="2">
    <source>
        <dbReference type="ARBA" id="ARBA00022833"/>
    </source>
</evidence>
<protein>
    <submittedName>
        <fullName evidence="8">Uncharacterized protein</fullName>
    </submittedName>
</protein>
<organism evidence="8 9">
    <name type="scientific">Bionectria ochroleuca</name>
    <name type="common">Gliocladium roseum</name>
    <dbReference type="NCBI Taxonomy" id="29856"/>
    <lineage>
        <taxon>Eukaryota</taxon>
        <taxon>Fungi</taxon>
        <taxon>Dikarya</taxon>
        <taxon>Ascomycota</taxon>
        <taxon>Pezizomycotina</taxon>
        <taxon>Sordariomycetes</taxon>
        <taxon>Hypocreomycetidae</taxon>
        <taxon>Hypocreales</taxon>
        <taxon>Bionectriaceae</taxon>
        <taxon>Clonostachys</taxon>
    </lineage>
</organism>
<dbReference type="GO" id="GO:0046872">
    <property type="term" value="F:metal ion binding"/>
    <property type="evidence" value="ECO:0007669"/>
    <property type="project" value="UniProtKB-KW"/>
</dbReference>
<accession>A0A8H7K6T9</accession>
<evidence type="ECO:0000313" key="8">
    <source>
        <dbReference type="EMBL" id="KAF9744289.1"/>
    </source>
</evidence>
<comment type="caution">
    <text evidence="8">The sequence shown here is derived from an EMBL/GenBank/DDBJ whole genome shotgun (WGS) entry which is preliminary data.</text>
</comment>
<gene>
    <name evidence="8" type="ORF">IM811_005869</name>
</gene>
<proteinExistence type="predicted"/>
<evidence type="ECO:0000256" key="6">
    <source>
        <dbReference type="ARBA" id="ARBA00023242"/>
    </source>
</evidence>
<dbReference type="PANTHER" id="PTHR36206">
    <property type="entry name" value="ASPERCRYPTIN BIOSYNTHESIS CLUSTER-SPECIFIC TRANSCRIPTION REGULATOR ATNN-RELATED"/>
    <property type="match status" value="1"/>
</dbReference>
<dbReference type="Pfam" id="PF11951">
    <property type="entry name" value="Fungal_trans_2"/>
    <property type="match status" value="1"/>
</dbReference>
<reference evidence="8" key="1">
    <citation type="submission" date="2020-10" db="EMBL/GenBank/DDBJ databases">
        <title>High-Quality Genome Resource of Clonostachys rosea strain S41 by Oxford Nanopore Long-Read Sequencing.</title>
        <authorList>
            <person name="Wang H."/>
        </authorList>
    </citation>
    <scope>NUCLEOTIDE SEQUENCE</scope>
    <source>
        <strain evidence="8">S41</strain>
    </source>
</reference>
<keyword evidence="3" id="KW-0805">Transcription regulation</keyword>
<evidence type="ECO:0000313" key="9">
    <source>
        <dbReference type="Proteomes" id="UP000616885"/>
    </source>
</evidence>
<evidence type="ECO:0000256" key="1">
    <source>
        <dbReference type="ARBA" id="ARBA00022723"/>
    </source>
</evidence>